<protein>
    <submittedName>
        <fullName evidence="1">Uncharacterized protein</fullName>
    </submittedName>
</protein>
<feature type="non-terminal residue" evidence="1">
    <location>
        <position position="112"/>
    </location>
</feature>
<organism evidence="1">
    <name type="scientific">marine sediment metagenome</name>
    <dbReference type="NCBI Taxonomy" id="412755"/>
    <lineage>
        <taxon>unclassified sequences</taxon>
        <taxon>metagenomes</taxon>
        <taxon>ecological metagenomes</taxon>
    </lineage>
</organism>
<reference evidence="1" key="1">
    <citation type="journal article" date="2015" name="Nature">
        <title>Complex archaea that bridge the gap between prokaryotes and eukaryotes.</title>
        <authorList>
            <person name="Spang A."/>
            <person name="Saw J.H."/>
            <person name="Jorgensen S.L."/>
            <person name="Zaremba-Niedzwiedzka K."/>
            <person name="Martijn J."/>
            <person name="Lind A.E."/>
            <person name="van Eijk R."/>
            <person name="Schleper C."/>
            <person name="Guy L."/>
            <person name="Ettema T.J."/>
        </authorList>
    </citation>
    <scope>NUCLEOTIDE SEQUENCE</scope>
</reference>
<dbReference type="AlphaFoldDB" id="A0A0F9HVD0"/>
<sequence length="112" mass="12105">MWNKTIILILVMVLLVLTLVSAEEVSDVAWWESNNITGSNTMSVGNSGDSLASQSFQMENSHNVNIVSIYAVTQDANCDIAVTIETDNAGFPSDTLLNPVLTGIRTLASWQS</sequence>
<comment type="caution">
    <text evidence="1">The sequence shown here is derived from an EMBL/GenBank/DDBJ whole genome shotgun (WGS) entry which is preliminary data.</text>
</comment>
<name>A0A0F9HVD0_9ZZZZ</name>
<accession>A0A0F9HVD0</accession>
<dbReference type="EMBL" id="LAZR01015845">
    <property type="protein sequence ID" value="KKM07102.1"/>
    <property type="molecule type" value="Genomic_DNA"/>
</dbReference>
<evidence type="ECO:0000313" key="1">
    <source>
        <dbReference type="EMBL" id="KKM07102.1"/>
    </source>
</evidence>
<proteinExistence type="predicted"/>
<gene>
    <name evidence="1" type="ORF">LCGC14_1737290</name>
</gene>